<name>A0A2S1GN86_9CAUD</name>
<reference evidence="1 2" key="2">
    <citation type="submission" date="2018-05" db="EMBL/GenBank/DDBJ databases">
        <title>Lysogenic conversion of Stenotrophomonas maltophilia by temperate phage DLP4.</title>
        <authorList>
            <person name="Dennis J."/>
            <person name="Stothard P."/>
        </authorList>
    </citation>
    <scope>NUCLEOTIDE SEQUENCE [LARGE SCALE GENOMIC DNA]</scope>
</reference>
<reference evidence="1 2" key="1">
    <citation type="submission" date="2018-03" db="EMBL/GenBank/DDBJ databases">
        <authorList>
            <person name="Keele B.F."/>
        </authorList>
    </citation>
    <scope>NUCLEOTIDE SEQUENCE [LARGE SCALE GENOMIC DNA]</scope>
</reference>
<dbReference type="Proteomes" id="UP000246280">
    <property type="component" value="Segment"/>
</dbReference>
<proteinExistence type="predicted"/>
<organism evidence="1 2">
    <name type="scientific">Burkholderia phage vB_BmuP_KL4</name>
    <dbReference type="NCBI Taxonomy" id="2115967"/>
    <lineage>
        <taxon>Viruses</taxon>
        <taxon>Duplodnaviria</taxon>
        <taxon>Heunggongvirae</taxon>
        <taxon>Uroviricota</taxon>
        <taxon>Caudoviricetes</taxon>
        <taxon>Kelquatrovirus</taxon>
        <taxon>Kelquatrovirus KL4</taxon>
    </lineage>
</organism>
<evidence type="ECO:0000313" key="2">
    <source>
        <dbReference type="Proteomes" id="UP000246280"/>
    </source>
</evidence>
<dbReference type="RefSeq" id="YP_009800726.1">
    <property type="nucleotide sequence ID" value="NC_047958.1"/>
</dbReference>
<dbReference type="GeneID" id="54991229"/>
<evidence type="ECO:0000313" key="1">
    <source>
        <dbReference type="EMBL" id="AWD90849.1"/>
    </source>
</evidence>
<keyword evidence="2" id="KW-1185">Reference proteome</keyword>
<sequence>MQIGEKKPETWTTDEQRFVAAFLAEINALGGRI</sequence>
<dbReference type="KEGG" id="vg:54991229"/>
<accession>A0A2S1GN86</accession>
<protein>
    <submittedName>
        <fullName evidence="1">Uncharacterized protein</fullName>
    </submittedName>
</protein>
<dbReference type="EMBL" id="MH128984">
    <property type="protein sequence ID" value="AWD90849.1"/>
    <property type="molecule type" value="Genomic_DNA"/>
</dbReference>